<dbReference type="EMBL" id="OBEI01000003">
    <property type="protein sequence ID" value="SNZ07691.1"/>
    <property type="molecule type" value="Genomic_DNA"/>
</dbReference>
<accession>A0A285NJ63</accession>
<dbReference type="NCBIfam" id="TIGR01644">
    <property type="entry name" value="phage_P2_V"/>
    <property type="match status" value="1"/>
</dbReference>
<dbReference type="RefSeq" id="WP_097000148.1">
    <property type="nucleotide sequence ID" value="NZ_OBEI01000003.1"/>
</dbReference>
<evidence type="ECO:0000259" key="1">
    <source>
        <dbReference type="Pfam" id="PF04717"/>
    </source>
</evidence>
<dbReference type="Pfam" id="PF04717">
    <property type="entry name" value="Phage_base_V"/>
    <property type="match status" value="1"/>
</dbReference>
<dbReference type="InterPro" id="IPR006531">
    <property type="entry name" value="Gp5/Vgr_OB"/>
</dbReference>
<dbReference type="Proteomes" id="UP000219036">
    <property type="component" value="Unassembled WGS sequence"/>
</dbReference>
<dbReference type="AlphaFoldDB" id="A0A285NJ63"/>
<dbReference type="Gene3D" id="2.40.50.230">
    <property type="entry name" value="Gp5 N-terminal domain"/>
    <property type="match status" value="1"/>
</dbReference>
<dbReference type="Gene3D" id="6.20.150.10">
    <property type="match status" value="1"/>
</dbReference>
<sequence length="189" mass="21313">MFNDIRELKEQVEHIQAMLNRIFALGKVVAIDEEKGLVRVKLEEHDSLTTYWLPVLYTKTQYDKEYWLPDIDEMVLCVFTPPAFERGFVLGSFYTQEDAPPEANRNKWIKRFKDGTVIEYDRENSKLSVNVNGTTEITVNGKTTLISNGGVDIDGGSADLSGVVTQKCICPFTGNPHSDYSVNVKISKG</sequence>
<proteinExistence type="predicted"/>
<dbReference type="OrthoDB" id="6155at2"/>
<protein>
    <submittedName>
        <fullName evidence="2">Phage baseplate assembly protein V</fullName>
    </submittedName>
</protein>
<evidence type="ECO:0000313" key="2">
    <source>
        <dbReference type="EMBL" id="SNZ07691.1"/>
    </source>
</evidence>
<dbReference type="InterPro" id="IPR013046">
    <property type="entry name" value="GpV/Gp45"/>
</dbReference>
<evidence type="ECO:0000313" key="3">
    <source>
        <dbReference type="Proteomes" id="UP000219036"/>
    </source>
</evidence>
<dbReference type="InterPro" id="IPR037026">
    <property type="entry name" value="Vgr_OB-fold_dom_sf"/>
</dbReference>
<reference evidence="3" key="1">
    <citation type="submission" date="2017-09" db="EMBL/GenBank/DDBJ databases">
        <authorList>
            <person name="Varghese N."/>
            <person name="Submissions S."/>
        </authorList>
    </citation>
    <scope>NUCLEOTIDE SEQUENCE [LARGE SCALE GENOMIC DNA]</scope>
    <source>
        <strain evidence="3">DSM 15103</strain>
    </source>
</reference>
<feature type="domain" description="Gp5/Type VI secretion system Vgr protein OB-fold" evidence="1">
    <location>
        <begin position="25"/>
        <end position="94"/>
    </location>
</feature>
<gene>
    <name evidence="2" type="ORF">SAMN06265182_0969</name>
</gene>
<name>A0A285NJ63_9AQUI</name>
<keyword evidence="3" id="KW-1185">Reference proteome</keyword>
<organism evidence="2 3">
    <name type="scientific">Persephonella hydrogeniphila</name>
    <dbReference type="NCBI Taxonomy" id="198703"/>
    <lineage>
        <taxon>Bacteria</taxon>
        <taxon>Pseudomonadati</taxon>
        <taxon>Aquificota</taxon>
        <taxon>Aquificia</taxon>
        <taxon>Aquificales</taxon>
        <taxon>Hydrogenothermaceae</taxon>
        <taxon>Persephonella</taxon>
    </lineage>
</organism>